<dbReference type="PANTHER" id="PTHR31282">
    <property type="entry name" value="WRKY TRANSCRIPTION FACTOR 21-RELATED"/>
    <property type="match status" value="1"/>
</dbReference>
<comment type="subcellular location">
    <subcellularLocation>
        <location evidence="1">Nucleus</location>
    </subcellularLocation>
</comment>
<gene>
    <name evidence="7" type="ORF">QVD17_35798</name>
</gene>
<evidence type="ECO:0000259" key="6">
    <source>
        <dbReference type="PROSITE" id="PS50811"/>
    </source>
</evidence>
<dbReference type="SUPFAM" id="SSF118290">
    <property type="entry name" value="WRKY DNA-binding domain"/>
    <property type="match status" value="1"/>
</dbReference>
<dbReference type="GO" id="GO:0005634">
    <property type="term" value="C:nucleus"/>
    <property type="evidence" value="ECO:0007669"/>
    <property type="project" value="UniProtKB-SubCell"/>
</dbReference>
<dbReference type="Pfam" id="PF03106">
    <property type="entry name" value="WRKY"/>
    <property type="match status" value="1"/>
</dbReference>
<dbReference type="EMBL" id="JAUHHV010000010">
    <property type="protein sequence ID" value="KAK1409272.1"/>
    <property type="molecule type" value="Genomic_DNA"/>
</dbReference>
<keyword evidence="4" id="KW-0804">Transcription</keyword>
<proteinExistence type="predicted"/>
<keyword evidence="2" id="KW-0805">Transcription regulation</keyword>
<reference evidence="7" key="1">
    <citation type="journal article" date="2023" name="bioRxiv">
        <title>Improved chromosome-level genome assembly for marigold (Tagetes erecta).</title>
        <authorList>
            <person name="Jiang F."/>
            <person name="Yuan L."/>
            <person name="Wang S."/>
            <person name="Wang H."/>
            <person name="Xu D."/>
            <person name="Wang A."/>
            <person name="Fan W."/>
        </authorList>
    </citation>
    <scope>NUCLEOTIDE SEQUENCE</scope>
    <source>
        <strain evidence="7">WSJ</strain>
        <tissue evidence="7">Leaf</tissue>
    </source>
</reference>
<protein>
    <recommendedName>
        <fullName evidence="6">WRKY domain-containing protein</fullName>
    </recommendedName>
</protein>
<dbReference type="InterPro" id="IPR003657">
    <property type="entry name" value="WRKY_dom"/>
</dbReference>
<evidence type="ECO:0000313" key="7">
    <source>
        <dbReference type="EMBL" id="KAK1409272.1"/>
    </source>
</evidence>
<dbReference type="InterPro" id="IPR044810">
    <property type="entry name" value="WRKY_plant"/>
</dbReference>
<keyword evidence="5" id="KW-0539">Nucleus</keyword>
<dbReference type="InterPro" id="IPR036576">
    <property type="entry name" value="WRKY_dom_sf"/>
</dbReference>
<dbReference type="Proteomes" id="UP001229421">
    <property type="component" value="Unassembled WGS sequence"/>
</dbReference>
<dbReference type="GO" id="GO:0003700">
    <property type="term" value="F:DNA-binding transcription factor activity"/>
    <property type="evidence" value="ECO:0007669"/>
    <property type="project" value="InterPro"/>
</dbReference>
<evidence type="ECO:0000256" key="3">
    <source>
        <dbReference type="ARBA" id="ARBA00023125"/>
    </source>
</evidence>
<dbReference type="Gene3D" id="2.20.25.80">
    <property type="entry name" value="WRKY domain"/>
    <property type="match status" value="1"/>
</dbReference>
<feature type="domain" description="WRKY" evidence="6">
    <location>
        <begin position="119"/>
        <end position="182"/>
    </location>
</feature>
<evidence type="ECO:0000256" key="4">
    <source>
        <dbReference type="ARBA" id="ARBA00023163"/>
    </source>
</evidence>
<dbReference type="GO" id="GO:0043565">
    <property type="term" value="F:sequence-specific DNA binding"/>
    <property type="evidence" value="ECO:0007669"/>
    <property type="project" value="InterPro"/>
</dbReference>
<organism evidence="7 8">
    <name type="scientific">Tagetes erecta</name>
    <name type="common">African marigold</name>
    <dbReference type="NCBI Taxonomy" id="13708"/>
    <lineage>
        <taxon>Eukaryota</taxon>
        <taxon>Viridiplantae</taxon>
        <taxon>Streptophyta</taxon>
        <taxon>Embryophyta</taxon>
        <taxon>Tracheophyta</taxon>
        <taxon>Spermatophyta</taxon>
        <taxon>Magnoliopsida</taxon>
        <taxon>eudicotyledons</taxon>
        <taxon>Gunneridae</taxon>
        <taxon>Pentapetalae</taxon>
        <taxon>asterids</taxon>
        <taxon>campanulids</taxon>
        <taxon>Asterales</taxon>
        <taxon>Asteraceae</taxon>
        <taxon>Asteroideae</taxon>
        <taxon>Heliantheae alliance</taxon>
        <taxon>Tageteae</taxon>
        <taxon>Tagetes</taxon>
    </lineage>
</organism>
<dbReference type="SMART" id="SM00774">
    <property type="entry name" value="WRKY"/>
    <property type="match status" value="1"/>
</dbReference>
<keyword evidence="3" id="KW-0238">DNA-binding</keyword>
<accession>A0AAD8JV25</accession>
<evidence type="ECO:0000313" key="8">
    <source>
        <dbReference type="Proteomes" id="UP001229421"/>
    </source>
</evidence>
<name>A0AAD8JV25_TARER</name>
<evidence type="ECO:0000256" key="2">
    <source>
        <dbReference type="ARBA" id="ARBA00023015"/>
    </source>
</evidence>
<keyword evidence="8" id="KW-1185">Reference proteome</keyword>
<evidence type="ECO:0000256" key="1">
    <source>
        <dbReference type="ARBA" id="ARBA00004123"/>
    </source>
</evidence>
<evidence type="ECO:0000256" key="5">
    <source>
        <dbReference type="ARBA" id="ARBA00023242"/>
    </source>
</evidence>
<dbReference type="AlphaFoldDB" id="A0AAD8JV25"/>
<comment type="caution">
    <text evidence="7">The sequence shown here is derived from an EMBL/GenBank/DDBJ whole genome shotgun (WGS) entry which is preliminary data.</text>
</comment>
<sequence length="298" mass="33228">MENNTRLIETLIRGRDFTKQLQSLLQRKDNLDGSVSVSVLAEDLLMEILGSFSGGISMLSSTVSGEIYGFPASPVGNLVDKSPEEAHSGKKPVSVVKERRGCYKRRRTIDSYEKISVTMEDGFAWRKYGQKEIHNSKFPRCYFRCTHKHGHGCKALEQVQKMEDGSNNYHITYLGHHTCPNLSHHGVVLDFENHPNVSDSPSTITNIHIDPSIKQEVVDSKDQSIDISDNVSSANDVNSSSPISWNEVFMGDLGSLIMRVDNEDSCTTSTSSHGYLNDFLNNDDLLSESLLFLDQSHG</sequence>
<dbReference type="PROSITE" id="PS50811">
    <property type="entry name" value="WRKY"/>
    <property type="match status" value="1"/>
</dbReference>